<keyword evidence="2" id="KW-1185">Reference proteome</keyword>
<proteinExistence type="predicted"/>
<gene>
    <name evidence="1" type="ORF">HNR65_000609</name>
</gene>
<dbReference type="EMBL" id="JACDUS010000001">
    <property type="protein sequence ID" value="MBA2880302.1"/>
    <property type="molecule type" value="Genomic_DNA"/>
</dbReference>
<dbReference type="Proteomes" id="UP000525298">
    <property type="component" value="Unassembled WGS sequence"/>
</dbReference>
<comment type="caution">
    <text evidence="1">The sequence shown here is derived from an EMBL/GenBank/DDBJ whole genome shotgun (WGS) entry which is preliminary data.</text>
</comment>
<organism evidence="1 2">
    <name type="scientific">Desulfosalsimonas propionicica</name>
    <dbReference type="NCBI Taxonomy" id="332175"/>
    <lineage>
        <taxon>Bacteria</taxon>
        <taxon>Pseudomonadati</taxon>
        <taxon>Thermodesulfobacteriota</taxon>
        <taxon>Desulfobacteria</taxon>
        <taxon>Desulfobacterales</taxon>
        <taxon>Desulfosalsimonadaceae</taxon>
        <taxon>Desulfosalsimonas</taxon>
    </lineage>
</organism>
<dbReference type="AlphaFoldDB" id="A0A7W0C706"/>
<reference evidence="1 2" key="1">
    <citation type="submission" date="2020-07" db="EMBL/GenBank/DDBJ databases">
        <title>Genomic Encyclopedia of Type Strains, Phase IV (KMG-IV): sequencing the most valuable type-strain genomes for metagenomic binning, comparative biology and taxonomic classification.</title>
        <authorList>
            <person name="Goeker M."/>
        </authorList>
    </citation>
    <scope>NUCLEOTIDE SEQUENCE [LARGE SCALE GENOMIC DNA]</scope>
    <source>
        <strain evidence="1 2">DSM 17721</strain>
    </source>
</reference>
<name>A0A7W0C706_9BACT</name>
<accession>A0A7W0C706</accession>
<dbReference type="RefSeq" id="WP_181549950.1">
    <property type="nucleotide sequence ID" value="NZ_JACDUS010000001.1"/>
</dbReference>
<sequence length="93" mass="10528">MSDPQKDNLEIRCPRLGSIIPFRYCLISGADSLPCFKILDCWWEIFDVDAYLKENLPAETYNSLVTEPPKPKVAAIVEIAEQAKRKKQTGGSR</sequence>
<protein>
    <submittedName>
        <fullName evidence="1">Uncharacterized protein</fullName>
    </submittedName>
</protein>
<evidence type="ECO:0000313" key="2">
    <source>
        <dbReference type="Proteomes" id="UP000525298"/>
    </source>
</evidence>
<evidence type="ECO:0000313" key="1">
    <source>
        <dbReference type="EMBL" id="MBA2880302.1"/>
    </source>
</evidence>